<evidence type="ECO:0000256" key="9">
    <source>
        <dbReference type="ARBA" id="ARBA00022833"/>
    </source>
</evidence>
<dbReference type="GO" id="GO:0008270">
    <property type="term" value="F:zinc ion binding"/>
    <property type="evidence" value="ECO:0007669"/>
    <property type="project" value="UniProtKB-KW"/>
</dbReference>
<evidence type="ECO:0000256" key="5">
    <source>
        <dbReference type="ARBA" id="ARBA00022679"/>
    </source>
</evidence>
<dbReference type="InterPro" id="IPR004181">
    <property type="entry name" value="Znf_MIZ"/>
</dbReference>
<name>A0A183EKG0_9BILA</name>
<dbReference type="GO" id="GO:0016925">
    <property type="term" value="P:protein sumoylation"/>
    <property type="evidence" value="ECO:0007669"/>
    <property type="project" value="TreeGrafter"/>
</dbReference>
<comment type="subcellular location">
    <subcellularLocation>
        <location evidence="1">Nucleus</location>
    </subcellularLocation>
</comment>
<evidence type="ECO:0000256" key="7">
    <source>
        <dbReference type="ARBA" id="ARBA00022771"/>
    </source>
</evidence>
<dbReference type="Gene3D" id="3.30.40.10">
    <property type="entry name" value="Zinc/RING finger domain, C3HC4 (zinc finger)"/>
    <property type="match status" value="1"/>
</dbReference>
<evidence type="ECO:0000256" key="4">
    <source>
        <dbReference type="ARBA" id="ARBA00020923"/>
    </source>
</evidence>
<keyword evidence="10" id="KW-0539">Nucleus</keyword>
<dbReference type="PANTHER" id="PTHR21330">
    <property type="entry name" value="E3 SUMO-PROTEIN LIGASE NSE2"/>
    <property type="match status" value="1"/>
</dbReference>
<dbReference type="GO" id="GO:0000724">
    <property type="term" value="P:double-strand break repair via homologous recombination"/>
    <property type="evidence" value="ECO:0007669"/>
    <property type="project" value="InterPro"/>
</dbReference>
<dbReference type="WBParaSite" id="GPUH_0002147801-mRNA-1">
    <property type="protein sequence ID" value="GPUH_0002147801-mRNA-1"/>
    <property type="gene ID" value="GPUH_0002147801"/>
</dbReference>
<protein>
    <recommendedName>
        <fullName evidence="4">E3 SUMO-protein ligase NSE2</fullName>
    </recommendedName>
    <alternativeName>
        <fullName evidence="11">E3 SUMO-protein transferase NSE2</fullName>
    </alternativeName>
    <alternativeName>
        <fullName evidence="12">Non-structural maintenance of chromosomes element 2 homolog</fullName>
    </alternativeName>
</protein>
<accession>A0A183EKG0</accession>
<evidence type="ECO:0000256" key="6">
    <source>
        <dbReference type="ARBA" id="ARBA00022723"/>
    </source>
</evidence>
<evidence type="ECO:0000256" key="3">
    <source>
        <dbReference type="ARBA" id="ARBA00008212"/>
    </source>
</evidence>
<keyword evidence="6" id="KW-0479">Metal-binding</keyword>
<dbReference type="GO" id="GO:0030915">
    <property type="term" value="C:Smc5-Smc6 complex"/>
    <property type="evidence" value="ECO:0007669"/>
    <property type="project" value="InterPro"/>
</dbReference>
<comment type="similarity">
    <text evidence="3">Belongs to the NSE2 family.</text>
</comment>
<evidence type="ECO:0000256" key="1">
    <source>
        <dbReference type="ARBA" id="ARBA00004123"/>
    </source>
</evidence>
<evidence type="ECO:0000313" key="14">
    <source>
        <dbReference type="WBParaSite" id="GPUH_0002147801-mRNA-1"/>
    </source>
</evidence>
<comment type="pathway">
    <text evidence="2">Protein modification; protein sumoylation.</text>
</comment>
<organism evidence="14">
    <name type="scientific">Gongylonema pulchrum</name>
    <dbReference type="NCBI Taxonomy" id="637853"/>
    <lineage>
        <taxon>Eukaryota</taxon>
        <taxon>Metazoa</taxon>
        <taxon>Ecdysozoa</taxon>
        <taxon>Nematoda</taxon>
        <taxon>Chromadorea</taxon>
        <taxon>Rhabditida</taxon>
        <taxon>Spirurina</taxon>
        <taxon>Spiruromorpha</taxon>
        <taxon>Spiruroidea</taxon>
        <taxon>Gongylonematidae</taxon>
        <taxon>Gongylonema</taxon>
    </lineage>
</organism>
<evidence type="ECO:0000256" key="12">
    <source>
        <dbReference type="ARBA" id="ARBA00032533"/>
    </source>
</evidence>
<evidence type="ECO:0000256" key="10">
    <source>
        <dbReference type="ARBA" id="ARBA00023242"/>
    </source>
</evidence>
<evidence type="ECO:0000259" key="13">
    <source>
        <dbReference type="Pfam" id="PF11789"/>
    </source>
</evidence>
<feature type="domain" description="SP-RING-type" evidence="13">
    <location>
        <begin position="32"/>
        <end position="88"/>
    </location>
</feature>
<dbReference type="AlphaFoldDB" id="A0A183EKG0"/>
<evidence type="ECO:0000256" key="11">
    <source>
        <dbReference type="ARBA" id="ARBA00031731"/>
    </source>
</evidence>
<dbReference type="GO" id="GO:0061665">
    <property type="term" value="F:SUMO ligase activity"/>
    <property type="evidence" value="ECO:0007669"/>
    <property type="project" value="TreeGrafter"/>
</dbReference>
<dbReference type="Pfam" id="PF11789">
    <property type="entry name" value="zf-Nse"/>
    <property type="match status" value="1"/>
</dbReference>
<dbReference type="InterPro" id="IPR026846">
    <property type="entry name" value="Nse2(Mms21)"/>
</dbReference>
<evidence type="ECO:0000256" key="2">
    <source>
        <dbReference type="ARBA" id="ARBA00004718"/>
    </source>
</evidence>
<keyword evidence="8" id="KW-0833">Ubl conjugation pathway</keyword>
<evidence type="ECO:0000256" key="8">
    <source>
        <dbReference type="ARBA" id="ARBA00022786"/>
    </source>
</evidence>
<reference evidence="14" key="1">
    <citation type="submission" date="2016-06" db="UniProtKB">
        <authorList>
            <consortium name="WormBaseParasite"/>
        </authorList>
    </citation>
    <scope>IDENTIFICATION</scope>
</reference>
<dbReference type="InterPro" id="IPR013083">
    <property type="entry name" value="Znf_RING/FYVE/PHD"/>
</dbReference>
<keyword evidence="5" id="KW-0808">Transferase</keyword>
<proteinExistence type="inferred from homology"/>
<keyword evidence="9" id="KW-0862">Zinc</keyword>
<keyword evidence="7" id="KW-0863">Zinc-finger</keyword>
<dbReference type="PANTHER" id="PTHR21330:SF1">
    <property type="entry name" value="E3 SUMO-PROTEIN LIGASE NSE2"/>
    <property type="match status" value="1"/>
</dbReference>
<dbReference type="GO" id="GO:0005634">
    <property type="term" value="C:nucleus"/>
    <property type="evidence" value="ECO:0007669"/>
    <property type="project" value="UniProtKB-SubCell"/>
</dbReference>
<sequence length="113" mass="12833">LMCENPNQEGVATKKINALKKAIKTNRKADCEVELVYLSKKDPYTKRDIKDPVQNKHCKHVYDRSSVEVNIAFCSEQGKPCLCPISSCPNKVALEMADLIPYPEFFDLVKDKD</sequence>